<evidence type="ECO:0000313" key="1">
    <source>
        <dbReference type="EMBL" id="OYQ12304.1"/>
    </source>
</evidence>
<dbReference type="RefSeq" id="WP_003268722.1">
    <property type="nucleotide sequence ID" value="NZ_NCTK01000001.1"/>
</dbReference>
<reference evidence="1 2" key="1">
    <citation type="submission" date="2017-04" db="EMBL/GenBank/DDBJ databases">
        <title>Genome Announcement: Closed genomes of Ralstonia solanacearum strains K60, UW551, and UW700.</title>
        <authorList>
            <person name="Hayes M."/>
            <person name="Macintyre A.M."/>
            <person name="Allen C."/>
        </authorList>
    </citation>
    <scope>NUCLEOTIDE SEQUENCE [LARGE SCALE GENOMIC DNA]</scope>
    <source>
        <strain evidence="1 2">UW25</strain>
    </source>
</reference>
<accession>A0AAP8D338</accession>
<evidence type="ECO:0008006" key="3">
    <source>
        <dbReference type="Google" id="ProtNLM"/>
    </source>
</evidence>
<dbReference type="InterPro" id="IPR010982">
    <property type="entry name" value="Lambda_DNA-bd_dom_sf"/>
</dbReference>
<dbReference type="SUPFAM" id="SSF47413">
    <property type="entry name" value="lambda repressor-like DNA-binding domains"/>
    <property type="match status" value="1"/>
</dbReference>
<dbReference type="EMBL" id="NCTK01000001">
    <property type="protein sequence ID" value="OYQ12304.1"/>
    <property type="molecule type" value="Genomic_DNA"/>
</dbReference>
<evidence type="ECO:0000313" key="2">
    <source>
        <dbReference type="Proteomes" id="UP000216164"/>
    </source>
</evidence>
<sequence>MTVEADESANTITVEVGERLRAYRQHLGWAQEKLGLAVGGTKRGVQDNELGRVMPGARALRGLALLGLNVNWLLTGDGPMLMKDLVAGAQGPASPLDEETLEYVIEALEQRIAAAGKKPDAKKKAEAVVALYDYVVDTGHKGDAKMERILRLVA</sequence>
<comment type="caution">
    <text evidence="1">The sequence shown here is derived from an EMBL/GenBank/DDBJ whole genome shotgun (WGS) entry which is preliminary data.</text>
</comment>
<name>A0AAP8D338_RALSL</name>
<gene>
    <name evidence="1" type="ORF">B7R77_02890</name>
</gene>
<proteinExistence type="predicted"/>
<dbReference type="GO" id="GO:0003677">
    <property type="term" value="F:DNA binding"/>
    <property type="evidence" value="ECO:0007669"/>
    <property type="project" value="InterPro"/>
</dbReference>
<protein>
    <recommendedName>
        <fullName evidence="3">HTH cro/C1-type domain-containing protein</fullName>
    </recommendedName>
</protein>
<dbReference type="Gene3D" id="1.10.260.40">
    <property type="entry name" value="lambda repressor-like DNA-binding domains"/>
    <property type="match status" value="1"/>
</dbReference>
<dbReference type="Proteomes" id="UP000216164">
    <property type="component" value="Unassembled WGS sequence"/>
</dbReference>
<dbReference type="AlphaFoldDB" id="A0AAP8D338"/>
<organism evidence="1 2">
    <name type="scientific">Ralstonia solanacearum K60</name>
    <dbReference type="NCBI Taxonomy" id="1091042"/>
    <lineage>
        <taxon>Bacteria</taxon>
        <taxon>Pseudomonadati</taxon>
        <taxon>Pseudomonadota</taxon>
        <taxon>Betaproteobacteria</taxon>
        <taxon>Burkholderiales</taxon>
        <taxon>Burkholderiaceae</taxon>
        <taxon>Ralstonia</taxon>
        <taxon>Ralstonia solanacearum species complex</taxon>
    </lineage>
</organism>